<dbReference type="SUPFAM" id="SSF55729">
    <property type="entry name" value="Acyl-CoA N-acyltransferases (Nat)"/>
    <property type="match status" value="1"/>
</dbReference>
<dbReference type="Gene3D" id="3.40.630.30">
    <property type="match status" value="1"/>
</dbReference>
<gene>
    <name evidence="2" type="ORF">ACFQO9_05775</name>
</gene>
<dbReference type="InterPro" id="IPR000182">
    <property type="entry name" value="GNAT_dom"/>
</dbReference>
<comment type="caution">
    <text evidence="2">The sequence shown here is derived from an EMBL/GenBank/DDBJ whole genome shotgun (WGS) entry which is preliminary data.</text>
</comment>
<reference evidence="3" key="1">
    <citation type="journal article" date="2019" name="Int. J. Syst. Evol. Microbiol.">
        <title>The Global Catalogue of Microorganisms (GCM) 10K type strain sequencing project: providing services to taxonomists for standard genome sequencing and annotation.</title>
        <authorList>
            <consortium name="The Broad Institute Genomics Platform"/>
            <consortium name="The Broad Institute Genome Sequencing Center for Infectious Disease"/>
            <person name="Wu L."/>
            <person name="Ma J."/>
        </authorList>
    </citation>
    <scope>NUCLEOTIDE SEQUENCE [LARGE SCALE GENOMIC DNA]</scope>
    <source>
        <strain evidence="3">CCUG 54781</strain>
    </source>
</reference>
<dbReference type="PROSITE" id="PS51186">
    <property type="entry name" value="GNAT"/>
    <property type="match status" value="1"/>
</dbReference>
<dbReference type="InterPro" id="IPR016181">
    <property type="entry name" value="Acyl_CoA_acyltransferase"/>
</dbReference>
<feature type="domain" description="N-acetyltransferase" evidence="1">
    <location>
        <begin position="84"/>
        <end position="214"/>
    </location>
</feature>
<dbReference type="RefSeq" id="WP_378175154.1">
    <property type="nucleotide sequence ID" value="NZ_JBHTCR010000002.1"/>
</dbReference>
<evidence type="ECO:0000313" key="3">
    <source>
        <dbReference type="Proteomes" id="UP001596550"/>
    </source>
</evidence>
<dbReference type="CDD" id="cd04301">
    <property type="entry name" value="NAT_SF"/>
    <property type="match status" value="1"/>
</dbReference>
<accession>A0ABW2LUI3</accession>
<evidence type="ECO:0000259" key="1">
    <source>
        <dbReference type="PROSITE" id="PS51186"/>
    </source>
</evidence>
<dbReference type="Pfam" id="PF13508">
    <property type="entry name" value="Acetyltransf_7"/>
    <property type="match status" value="1"/>
</dbReference>
<name>A0ABW2LUI3_9FLAO</name>
<protein>
    <submittedName>
        <fullName evidence="2">GNAT family N-acetyltransferase</fullName>
    </submittedName>
</protein>
<dbReference type="EMBL" id="JBHTCR010000002">
    <property type="protein sequence ID" value="MFC7346229.1"/>
    <property type="molecule type" value="Genomic_DNA"/>
</dbReference>
<sequence>MMGDLISRDLILNWLKAWCISRDLPLPVEYKSGFKVDVGYPDQKQRYVFPELNDDFFQLSNEIDDTWIYLKFCGSPEDIKHKIPAKWEIQPQGYMMYCFEPMKAVHLELSDDYNLKIQVLNSVFIAQILTDKNKIASEGRLILVDDLAIYDRIVTHEEHRGKGLATILMKELENIAISNGIRKNFLVATLQGKFLYEKLGWKLYTLYTSIVIVP</sequence>
<evidence type="ECO:0000313" key="2">
    <source>
        <dbReference type="EMBL" id="MFC7346229.1"/>
    </source>
</evidence>
<proteinExistence type="predicted"/>
<organism evidence="2 3">
    <name type="scientific">Chryseobacterium zhengzhouense</name>
    <dbReference type="NCBI Taxonomy" id="1636086"/>
    <lineage>
        <taxon>Bacteria</taxon>
        <taxon>Pseudomonadati</taxon>
        <taxon>Bacteroidota</taxon>
        <taxon>Flavobacteriia</taxon>
        <taxon>Flavobacteriales</taxon>
        <taxon>Weeksellaceae</taxon>
        <taxon>Chryseobacterium group</taxon>
        <taxon>Chryseobacterium</taxon>
    </lineage>
</organism>
<dbReference type="Proteomes" id="UP001596550">
    <property type="component" value="Unassembled WGS sequence"/>
</dbReference>
<keyword evidence="3" id="KW-1185">Reference proteome</keyword>